<keyword evidence="3" id="KW-0812">Transmembrane</keyword>
<dbReference type="PANTHER" id="PTHR46115">
    <property type="entry name" value="THIOREDOXIN-LIKE PROTEIN 1"/>
    <property type="match status" value="1"/>
</dbReference>
<dbReference type="RefSeq" id="XP_007510037.1">
    <property type="nucleotide sequence ID" value="XM_007509975.1"/>
</dbReference>
<dbReference type="EMBL" id="FO082267">
    <property type="protein sequence ID" value="CCO19152.1"/>
    <property type="molecule type" value="Genomic_DNA"/>
</dbReference>
<feature type="region of interest" description="Disordered" evidence="2">
    <location>
        <begin position="200"/>
        <end position="227"/>
    </location>
</feature>
<dbReference type="OrthoDB" id="10263751at2759"/>
<feature type="transmembrane region" description="Helical" evidence="3">
    <location>
        <begin position="133"/>
        <end position="153"/>
    </location>
</feature>
<feature type="compositionally biased region" description="Acidic residues" evidence="2">
    <location>
        <begin position="205"/>
        <end position="227"/>
    </location>
</feature>
<dbReference type="eggNOG" id="KOG0907">
    <property type="taxonomic scope" value="Eukaryota"/>
</dbReference>
<keyword evidence="3" id="KW-0472">Membrane</keyword>
<evidence type="ECO:0000313" key="6">
    <source>
        <dbReference type="Proteomes" id="UP000198341"/>
    </source>
</evidence>
<evidence type="ECO:0000256" key="3">
    <source>
        <dbReference type="SAM" id="Phobius"/>
    </source>
</evidence>
<dbReference type="Gene3D" id="3.40.30.10">
    <property type="entry name" value="Glutaredoxin"/>
    <property type="match status" value="1"/>
</dbReference>
<accession>K8ELM5</accession>
<dbReference type="Proteomes" id="UP000198341">
    <property type="component" value="Chromosome 12"/>
</dbReference>
<proteinExistence type="predicted"/>
<keyword evidence="1" id="KW-1015">Disulfide bond</keyword>
<keyword evidence="3" id="KW-1133">Transmembrane helix</keyword>
<dbReference type="InterPro" id="IPR036249">
    <property type="entry name" value="Thioredoxin-like_sf"/>
</dbReference>
<dbReference type="Pfam" id="PF00085">
    <property type="entry name" value="Thioredoxin"/>
    <property type="match status" value="1"/>
</dbReference>
<dbReference type="STRING" id="41875.K8ELM5"/>
<dbReference type="InterPro" id="IPR013766">
    <property type="entry name" value="Thioredoxin_domain"/>
</dbReference>
<evidence type="ECO:0000259" key="4">
    <source>
        <dbReference type="Pfam" id="PF00085"/>
    </source>
</evidence>
<gene>
    <name evidence="5" type="ordered locus">Bathy12g01240</name>
</gene>
<protein>
    <recommendedName>
        <fullName evidence="4">Thioredoxin domain-containing protein</fullName>
    </recommendedName>
</protein>
<evidence type="ECO:0000256" key="2">
    <source>
        <dbReference type="SAM" id="MobiDB-lite"/>
    </source>
</evidence>
<dbReference type="CDD" id="cd02947">
    <property type="entry name" value="TRX_family"/>
    <property type="match status" value="1"/>
</dbReference>
<feature type="domain" description="Thioredoxin" evidence="4">
    <location>
        <begin position="25"/>
        <end position="123"/>
    </location>
</feature>
<reference evidence="5 6" key="1">
    <citation type="submission" date="2011-10" db="EMBL/GenBank/DDBJ databases">
        <authorList>
            <person name="Genoscope - CEA"/>
        </authorList>
    </citation>
    <scope>NUCLEOTIDE SEQUENCE [LARGE SCALE GENOMIC DNA]</scope>
    <source>
        <strain evidence="5 6">RCC 1105</strain>
    </source>
</reference>
<dbReference type="SUPFAM" id="SSF52833">
    <property type="entry name" value="Thioredoxin-like"/>
    <property type="match status" value="1"/>
</dbReference>
<keyword evidence="6" id="KW-1185">Reference proteome</keyword>
<dbReference type="GeneID" id="19012681"/>
<organism evidence="5 6">
    <name type="scientific">Bathycoccus prasinos</name>
    <dbReference type="NCBI Taxonomy" id="41875"/>
    <lineage>
        <taxon>Eukaryota</taxon>
        <taxon>Viridiplantae</taxon>
        <taxon>Chlorophyta</taxon>
        <taxon>Mamiellophyceae</taxon>
        <taxon>Mamiellales</taxon>
        <taxon>Bathycoccaceae</taxon>
        <taxon>Bathycoccus</taxon>
    </lineage>
</organism>
<dbReference type="KEGG" id="bpg:Bathy12g01240"/>
<evidence type="ECO:0000313" key="5">
    <source>
        <dbReference type="EMBL" id="CCO19152.1"/>
    </source>
</evidence>
<evidence type="ECO:0000256" key="1">
    <source>
        <dbReference type="ARBA" id="ARBA00023157"/>
    </source>
</evidence>
<name>K8ELM5_9CHLO</name>
<dbReference type="AlphaFoldDB" id="K8ELM5"/>
<sequence length="227" mass="25809">MSRRGVRRAGGARKMVALSRIKNITNEQEWMKILRKAKDSIVLVEFASSTSMGSKGMQPYMSTISRTAEYNRIKMYKVDVDLVPDVAVACGVKAIPTYQIWKSGEKIDEMSGALPQRLVTMLKTHNVQEKSKFVYLRLAATVAAAIGGVFALLKYKAEVESKEKGEREKLLVKRAEEQRKLKAQKERERIKALDARGEKTVEMIGLDEDDDEDEDEDEWDEDDEDED</sequence>